<gene>
    <name evidence="3" type="ORF">BST86_04030</name>
</gene>
<comment type="similarity">
    <text evidence="1">Belongs to the flavin monoamine oxidase family.</text>
</comment>
<dbReference type="Proteomes" id="UP000239532">
    <property type="component" value="Unassembled WGS sequence"/>
</dbReference>
<dbReference type="AlphaFoldDB" id="A0A2S9WXT0"/>
<evidence type="ECO:0000256" key="1">
    <source>
        <dbReference type="ARBA" id="ARBA00005995"/>
    </source>
</evidence>
<evidence type="ECO:0000313" key="4">
    <source>
        <dbReference type="Proteomes" id="UP000239532"/>
    </source>
</evidence>
<accession>A0A2S9WXT0</accession>
<dbReference type="EMBL" id="MQUC01000003">
    <property type="protein sequence ID" value="PRP68280.1"/>
    <property type="molecule type" value="Genomic_DNA"/>
</dbReference>
<dbReference type="Pfam" id="PF01593">
    <property type="entry name" value="Amino_oxidase"/>
    <property type="match status" value="1"/>
</dbReference>
<dbReference type="RefSeq" id="WP_146126703.1">
    <property type="nucleotide sequence ID" value="NZ_MQUC01000003.1"/>
</dbReference>
<dbReference type="PANTHER" id="PTHR43563">
    <property type="entry name" value="AMINE OXIDASE"/>
    <property type="match status" value="1"/>
</dbReference>
<dbReference type="PANTHER" id="PTHR43563:SF1">
    <property type="entry name" value="AMINE OXIDASE [FLAVIN-CONTAINING] B"/>
    <property type="match status" value="1"/>
</dbReference>
<evidence type="ECO:0000259" key="2">
    <source>
        <dbReference type="Pfam" id="PF01593"/>
    </source>
</evidence>
<dbReference type="InterPro" id="IPR050703">
    <property type="entry name" value="Flavin_MAO"/>
</dbReference>
<name>A0A2S9WXT0_9FLAO</name>
<dbReference type="OrthoDB" id="56323at2"/>
<dbReference type="Pfam" id="PF13450">
    <property type="entry name" value="NAD_binding_8"/>
    <property type="match status" value="1"/>
</dbReference>
<reference evidence="3 4" key="1">
    <citation type="submission" date="2016-11" db="EMBL/GenBank/DDBJ databases">
        <title>Trade-off between light-utilization and light-protection in marine flavobacteria.</title>
        <authorList>
            <person name="Kumagai Y."/>
        </authorList>
    </citation>
    <scope>NUCLEOTIDE SEQUENCE [LARGE SCALE GENOMIC DNA]</scope>
    <source>
        <strain evidence="3 4">JCM 17109</strain>
    </source>
</reference>
<organism evidence="3 4">
    <name type="scientific">Nonlabens agnitus</name>
    <dbReference type="NCBI Taxonomy" id="870484"/>
    <lineage>
        <taxon>Bacteria</taxon>
        <taxon>Pseudomonadati</taxon>
        <taxon>Bacteroidota</taxon>
        <taxon>Flavobacteriia</taxon>
        <taxon>Flavobacteriales</taxon>
        <taxon>Flavobacteriaceae</taxon>
        <taxon>Nonlabens</taxon>
    </lineage>
</organism>
<keyword evidence="4" id="KW-1185">Reference proteome</keyword>
<dbReference type="InterPro" id="IPR002937">
    <property type="entry name" value="Amino_oxidase"/>
</dbReference>
<proteinExistence type="inferred from homology"/>
<dbReference type="Gene3D" id="3.50.50.60">
    <property type="entry name" value="FAD/NAD(P)-binding domain"/>
    <property type="match status" value="2"/>
</dbReference>
<comment type="caution">
    <text evidence="3">The sequence shown here is derived from an EMBL/GenBank/DDBJ whole genome shotgun (WGS) entry which is preliminary data.</text>
</comment>
<dbReference type="SUPFAM" id="SSF54373">
    <property type="entry name" value="FAD-linked reductases, C-terminal domain"/>
    <property type="match status" value="1"/>
</dbReference>
<dbReference type="InterPro" id="IPR036188">
    <property type="entry name" value="FAD/NAD-bd_sf"/>
</dbReference>
<sequence>MHSKVSIIGGGLTGLTLAYLLNKAGIDFHVLEARPRLGGRIFTKMSGNHIPVDLGAAWFWDYNPQLIGLLKELELLSFPQEMGNKVWYQPSPNQAFQQIEIPEQQQTSYRIHGGTTNLTLSLASQLNPDKIKLDSQVINIAYRYSKYTIQTTNGFYDADIVINTLPPALACELTYNPGLPDDYLEIARNTHTWMQGSIKFGLGFKTAFWKELNIPVTAFSNFSAASEVYDYSNQTGDRFAIMGFLNPQVSAMDKATRKDQVLEQLSSFLGKPVMDHVSYEEYAWNEEPFTASAGTMNLPPHQHNGHPILRSSFNNNSLIMAGSETSAVLPGYMEGAVNSAYKTFDRIKELI</sequence>
<dbReference type="SUPFAM" id="SSF51905">
    <property type="entry name" value="FAD/NAD(P)-binding domain"/>
    <property type="match status" value="1"/>
</dbReference>
<protein>
    <recommendedName>
        <fullName evidence="2">Amine oxidase domain-containing protein</fullName>
    </recommendedName>
</protein>
<dbReference type="GO" id="GO:0016491">
    <property type="term" value="F:oxidoreductase activity"/>
    <property type="evidence" value="ECO:0007669"/>
    <property type="project" value="InterPro"/>
</dbReference>
<evidence type="ECO:0000313" key="3">
    <source>
        <dbReference type="EMBL" id="PRP68280.1"/>
    </source>
</evidence>
<feature type="domain" description="Amine oxidase" evidence="2">
    <location>
        <begin position="98"/>
        <end position="343"/>
    </location>
</feature>